<feature type="non-terminal residue" evidence="2">
    <location>
        <position position="1"/>
    </location>
</feature>
<protein>
    <submittedName>
        <fullName evidence="2">Uncharacterized protein</fullName>
    </submittedName>
</protein>
<evidence type="ECO:0000313" key="3">
    <source>
        <dbReference type="Proteomes" id="UP001177023"/>
    </source>
</evidence>
<keyword evidence="3" id="KW-1185">Reference proteome</keyword>
<feature type="region of interest" description="Disordered" evidence="1">
    <location>
        <begin position="129"/>
        <end position="150"/>
    </location>
</feature>
<evidence type="ECO:0000256" key="1">
    <source>
        <dbReference type="SAM" id="MobiDB-lite"/>
    </source>
</evidence>
<dbReference type="EMBL" id="CATQJA010000231">
    <property type="protein sequence ID" value="CAJ0558367.1"/>
    <property type="molecule type" value="Genomic_DNA"/>
</dbReference>
<comment type="caution">
    <text evidence="2">The sequence shown here is derived from an EMBL/GenBank/DDBJ whole genome shotgun (WGS) entry which is preliminary data.</text>
</comment>
<accession>A0AA36C659</accession>
<organism evidence="2 3">
    <name type="scientific">Mesorhabditis spiculigera</name>
    <dbReference type="NCBI Taxonomy" id="96644"/>
    <lineage>
        <taxon>Eukaryota</taxon>
        <taxon>Metazoa</taxon>
        <taxon>Ecdysozoa</taxon>
        <taxon>Nematoda</taxon>
        <taxon>Chromadorea</taxon>
        <taxon>Rhabditida</taxon>
        <taxon>Rhabditina</taxon>
        <taxon>Rhabditomorpha</taxon>
        <taxon>Rhabditoidea</taxon>
        <taxon>Rhabditidae</taxon>
        <taxon>Mesorhabditinae</taxon>
        <taxon>Mesorhabditis</taxon>
    </lineage>
</organism>
<name>A0AA36C659_9BILA</name>
<dbReference type="Proteomes" id="UP001177023">
    <property type="component" value="Unassembled WGS sequence"/>
</dbReference>
<reference evidence="2" key="1">
    <citation type="submission" date="2023-06" db="EMBL/GenBank/DDBJ databases">
        <authorList>
            <person name="Delattre M."/>
        </authorList>
    </citation>
    <scope>NUCLEOTIDE SEQUENCE</scope>
    <source>
        <strain evidence="2">AF72</strain>
    </source>
</reference>
<gene>
    <name evidence="2" type="ORF">MSPICULIGERA_LOCUS959</name>
</gene>
<proteinExistence type="predicted"/>
<sequence>MGGFHCLICRKNVKASYLSVQQSGRHYHQIQTEAETHSPGNIDVVELMDAEDGAEGAELDNDAEDRMLGDTGFGRHSGSAGLLRRTGYASRQMRRTIAWAYCAMLCRLPILCLRTGLIISVIQKERYRDGKGNSGATGTAGDKGRNTTGT</sequence>
<evidence type="ECO:0000313" key="2">
    <source>
        <dbReference type="EMBL" id="CAJ0558367.1"/>
    </source>
</evidence>
<dbReference type="AlphaFoldDB" id="A0AA36C659"/>